<reference evidence="2" key="1">
    <citation type="journal article" date="2019" name="Int. J. Syst. Evol. Microbiol.">
        <title>The Global Catalogue of Microorganisms (GCM) 10K type strain sequencing project: providing services to taxonomists for standard genome sequencing and annotation.</title>
        <authorList>
            <consortium name="The Broad Institute Genomics Platform"/>
            <consortium name="The Broad Institute Genome Sequencing Center for Infectious Disease"/>
            <person name="Wu L."/>
            <person name="Ma J."/>
        </authorList>
    </citation>
    <scope>NUCLEOTIDE SEQUENCE [LARGE SCALE GENOMIC DNA]</scope>
    <source>
        <strain evidence="2">KCTC 42964</strain>
    </source>
</reference>
<dbReference type="EMBL" id="JBHRTR010000004">
    <property type="protein sequence ID" value="MFC3225768.1"/>
    <property type="molecule type" value="Genomic_DNA"/>
</dbReference>
<dbReference type="Gene3D" id="1.25.10.10">
    <property type="entry name" value="Leucine-rich Repeat Variant"/>
    <property type="match status" value="1"/>
</dbReference>
<sequence>MGLMKASGFQPLIAAEPEPAASGHAIPDPADRDPAELLCSAAPADRCLGARLLGQRPDSEALLLTQLDGECDPAVREAILLGLLALGSDEAAAGLVEVLHSDDAGLRNAAIETLSAMPEAAAPLVDALLEDADSDIRLLTCNMLLSLPHPGVPAWLCAVAERDSHPNVCAAAVDALAEVGDPGCVPSLQSVAARFPDDAFLRFAVDAAIQRLGGA</sequence>
<dbReference type="InterPro" id="IPR004155">
    <property type="entry name" value="PBS_lyase_HEAT"/>
</dbReference>
<protein>
    <submittedName>
        <fullName evidence="1">HEAT repeat domain-containing protein</fullName>
    </submittedName>
</protein>
<dbReference type="InterPro" id="IPR016024">
    <property type="entry name" value="ARM-type_fold"/>
</dbReference>
<evidence type="ECO:0000313" key="2">
    <source>
        <dbReference type="Proteomes" id="UP001595528"/>
    </source>
</evidence>
<evidence type="ECO:0000313" key="1">
    <source>
        <dbReference type="EMBL" id="MFC3225768.1"/>
    </source>
</evidence>
<organism evidence="1 2">
    <name type="scientific">Marinibaculum pumilum</name>
    <dbReference type="NCBI Taxonomy" id="1766165"/>
    <lineage>
        <taxon>Bacteria</taxon>
        <taxon>Pseudomonadati</taxon>
        <taxon>Pseudomonadota</taxon>
        <taxon>Alphaproteobacteria</taxon>
        <taxon>Rhodospirillales</taxon>
        <taxon>Rhodospirillaceae</taxon>
        <taxon>Marinibaculum</taxon>
    </lineage>
</organism>
<proteinExistence type="predicted"/>
<dbReference type="RefSeq" id="WP_379897500.1">
    <property type="nucleotide sequence ID" value="NZ_JBHRTR010000004.1"/>
</dbReference>
<dbReference type="SUPFAM" id="SSF48371">
    <property type="entry name" value="ARM repeat"/>
    <property type="match status" value="1"/>
</dbReference>
<name>A0ABV7KTQ6_9PROT</name>
<accession>A0ABV7KTQ6</accession>
<dbReference type="Proteomes" id="UP001595528">
    <property type="component" value="Unassembled WGS sequence"/>
</dbReference>
<gene>
    <name evidence="1" type="ORF">ACFOGJ_00900</name>
</gene>
<keyword evidence="2" id="KW-1185">Reference proteome</keyword>
<dbReference type="InterPro" id="IPR011989">
    <property type="entry name" value="ARM-like"/>
</dbReference>
<dbReference type="SMART" id="SM00567">
    <property type="entry name" value="EZ_HEAT"/>
    <property type="match status" value="3"/>
</dbReference>
<comment type="caution">
    <text evidence="1">The sequence shown here is derived from an EMBL/GenBank/DDBJ whole genome shotgun (WGS) entry which is preliminary data.</text>
</comment>
<dbReference type="Pfam" id="PF13646">
    <property type="entry name" value="HEAT_2"/>
    <property type="match status" value="2"/>
</dbReference>